<name>A0AAD6TGU1_9AGAR</name>
<feature type="domain" description="Acyl-CoA oxidase C-alpha1" evidence="1">
    <location>
        <begin position="256"/>
        <end position="404"/>
    </location>
</feature>
<dbReference type="AlphaFoldDB" id="A0AAD6TGU1"/>
<dbReference type="GO" id="GO:0005777">
    <property type="term" value="C:peroxisome"/>
    <property type="evidence" value="ECO:0007669"/>
    <property type="project" value="InterPro"/>
</dbReference>
<dbReference type="GO" id="GO:0003997">
    <property type="term" value="F:acyl-CoA oxidase activity"/>
    <property type="evidence" value="ECO:0007669"/>
    <property type="project" value="InterPro"/>
</dbReference>
<dbReference type="PANTHER" id="PTHR10909:SF382">
    <property type="entry name" value="ACYL-COENZYME A OXIDASE"/>
    <property type="match status" value="1"/>
</dbReference>
<dbReference type="EMBL" id="JARJCM010000004">
    <property type="protein sequence ID" value="KAJ7045944.1"/>
    <property type="molecule type" value="Genomic_DNA"/>
</dbReference>
<gene>
    <name evidence="2" type="ORF">C8F04DRAFT_1206659</name>
</gene>
<evidence type="ECO:0000313" key="2">
    <source>
        <dbReference type="EMBL" id="KAJ7045944.1"/>
    </source>
</evidence>
<dbReference type="InterPro" id="IPR046373">
    <property type="entry name" value="Acyl-CoA_Oxase/DH_mid-dom_sf"/>
</dbReference>
<dbReference type="InterPro" id="IPR009100">
    <property type="entry name" value="AcylCoA_DH/oxidase_NM_dom_sf"/>
</dbReference>
<dbReference type="Proteomes" id="UP001218188">
    <property type="component" value="Unassembled WGS sequence"/>
</dbReference>
<dbReference type="InterPro" id="IPR055060">
    <property type="entry name" value="ACOX_C_alpha1"/>
</dbReference>
<dbReference type="GO" id="GO:0033540">
    <property type="term" value="P:fatty acid beta-oxidation using acyl-CoA oxidase"/>
    <property type="evidence" value="ECO:0007669"/>
    <property type="project" value="TreeGrafter"/>
</dbReference>
<dbReference type="SUPFAM" id="SSF47203">
    <property type="entry name" value="Acyl-CoA dehydrogenase C-terminal domain-like"/>
    <property type="match status" value="1"/>
</dbReference>
<dbReference type="GO" id="GO:0005504">
    <property type="term" value="F:fatty acid binding"/>
    <property type="evidence" value="ECO:0007669"/>
    <property type="project" value="TreeGrafter"/>
</dbReference>
<keyword evidence="3" id="KW-1185">Reference proteome</keyword>
<protein>
    <submittedName>
        <fullName evidence="2">Acyl-CoA dehydrogenase NM domain-like protein</fullName>
    </submittedName>
</protein>
<dbReference type="SUPFAM" id="SSF56645">
    <property type="entry name" value="Acyl-CoA dehydrogenase NM domain-like"/>
    <property type="match status" value="1"/>
</dbReference>
<reference evidence="2" key="1">
    <citation type="submission" date="2023-03" db="EMBL/GenBank/DDBJ databases">
        <title>Massive genome expansion in bonnet fungi (Mycena s.s.) driven by repeated elements and novel gene families across ecological guilds.</title>
        <authorList>
            <consortium name="Lawrence Berkeley National Laboratory"/>
            <person name="Harder C.B."/>
            <person name="Miyauchi S."/>
            <person name="Viragh M."/>
            <person name="Kuo A."/>
            <person name="Thoen E."/>
            <person name="Andreopoulos B."/>
            <person name="Lu D."/>
            <person name="Skrede I."/>
            <person name="Drula E."/>
            <person name="Henrissat B."/>
            <person name="Morin E."/>
            <person name="Kohler A."/>
            <person name="Barry K."/>
            <person name="LaButti K."/>
            <person name="Morin E."/>
            <person name="Salamov A."/>
            <person name="Lipzen A."/>
            <person name="Mereny Z."/>
            <person name="Hegedus B."/>
            <person name="Baldrian P."/>
            <person name="Stursova M."/>
            <person name="Weitz H."/>
            <person name="Taylor A."/>
            <person name="Grigoriev I.V."/>
            <person name="Nagy L.G."/>
            <person name="Martin F."/>
            <person name="Kauserud H."/>
        </authorList>
    </citation>
    <scope>NUCLEOTIDE SEQUENCE</scope>
    <source>
        <strain evidence="2">CBHHK200</strain>
    </source>
</reference>
<dbReference type="GO" id="GO:0055088">
    <property type="term" value="P:lipid homeostasis"/>
    <property type="evidence" value="ECO:0007669"/>
    <property type="project" value="TreeGrafter"/>
</dbReference>
<dbReference type="Gene3D" id="2.40.110.10">
    <property type="entry name" value="Butyryl-CoA Dehydrogenase, subunit A, domain 2"/>
    <property type="match status" value="1"/>
</dbReference>
<dbReference type="InterPro" id="IPR036250">
    <property type="entry name" value="AcylCo_DH-like_C"/>
</dbReference>
<dbReference type="PANTHER" id="PTHR10909">
    <property type="entry name" value="ELECTRON TRANSPORT OXIDOREDUCTASE"/>
    <property type="match status" value="1"/>
</dbReference>
<evidence type="ECO:0000313" key="3">
    <source>
        <dbReference type="Proteomes" id="UP001218188"/>
    </source>
</evidence>
<comment type="caution">
    <text evidence="2">The sequence shown here is derived from an EMBL/GenBank/DDBJ whole genome shotgun (WGS) entry which is preliminary data.</text>
</comment>
<accession>A0AAD6TGU1</accession>
<dbReference type="Pfam" id="PF22924">
    <property type="entry name" value="ACOX_C_alpha1"/>
    <property type="match status" value="1"/>
</dbReference>
<dbReference type="GO" id="GO:0071949">
    <property type="term" value="F:FAD binding"/>
    <property type="evidence" value="ECO:0007669"/>
    <property type="project" value="InterPro"/>
</dbReference>
<dbReference type="InterPro" id="IPR012258">
    <property type="entry name" value="Acyl-CoA_oxidase"/>
</dbReference>
<sequence>MAKSEEVSLAQTHLFTRAAYDFTLSKDQRQEVTHARAKAIATSFDMTIEDILTCSEKFWDSTLHPINTIDGAAAALWTIHVNLACGTLTQYAGDRPEIRELCRKILAFELTAHYMLTEVGHGLDTQALETQAILLPCGDFEIHTPNPRASKFMPASIIAGGVPRIAVVMAQLIIKGQRCGIRPFVVPLNDGKVMYPGVSCRVLPDRSGTRPIGHAITTFNHVKISATAFVGDLNSTLHPRMQFLASIWRLGIGSATMAALAIPALRISAHIATQYAKRRTVTDSRGVAVPILTFRTTQVPILRALSEAAVLEAFYREIRPYFSSTDNSNKNLVKVLETRNALAGVLKTITVHHFRESSVALTDRLGAQGLFSENQLVALEMEIRGMTIAEGDVTVLCICLASELLLGRYSLPPPRYPNSLLAQHETAVFTEMRELLKGMNNKHRSEDFNRLLLPRSRSFITTIGQRMAYEAAVDANVDPVLVSLYEASAVIQDLSWYVESGKMLRKDAMTAEDVALTAAFPKLNLYLEQLDLGPFISAPVISQASWDKYVSNLPLLKRPRDKYVPSPVFERARL</sequence>
<proteinExistence type="predicted"/>
<organism evidence="2 3">
    <name type="scientific">Mycena alexandri</name>
    <dbReference type="NCBI Taxonomy" id="1745969"/>
    <lineage>
        <taxon>Eukaryota</taxon>
        <taxon>Fungi</taxon>
        <taxon>Dikarya</taxon>
        <taxon>Basidiomycota</taxon>
        <taxon>Agaricomycotina</taxon>
        <taxon>Agaricomycetes</taxon>
        <taxon>Agaricomycetidae</taxon>
        <taxon>Agaricales</taxon>
        <taxon>Marasmiineae</taxon>
        <taxon>Mycenaceae</taxon>
        <taxon>Mycena</taxon>
    </lineage>
</organism>
<dbReference type="Gene3D" id="1.20.140.10">
    <property type="entry name" value="Butyryl-CoA Dehydrogenase, subunit A, domain 3"/>
    <property type="match status" value="1"/>
</dbReference>
<evidence type="ECO:0000259" key="1">
    <source>
        <dbReference type="Pfam" id="PF22924"/>
    </source>
</evidence>